<dbReference type="Proteomes" id="UP000680158">
    <property type="component" value="Unassembled WGS sequence"/>
</dbReference>
<evidence type="ECO:0000313" key="1">
    <source>
        <dbReference type="EMBL" id="MBR7745285.1"/>
    </source>
</evidence>
<comment type="caution">
    <text evidence="1">The sequence shown here is derived from an EMBL/GenBank/DDBJ whole genome shotgun (WGS) entry which is preliminary data.</text>
</comment>
<sequence length="139" mass="15545">MINEVIAAAVVTTRVSAKLLSSHEREGVVDCLCERLRVDVSSHSPWDKFDAPDGVLNHDGWKLIPSFVGGESCLLMTTSASAVWRLGSGKDLMLILQECPPFEFYVCDIAFNYLVCFNHHDYLVGWGDANLWVNHFAQE</sequence>
<dbReference type="AlphaFoldDB" id="A0A941DBN4"/>
<name>A0A941DBN4_9BURK</name>
<organism evidence="1 2">
    <name type="scientific">Undibacterium baiyunense</name>
    <dbReference type="NCBI Taxonomy" id="2828731"/>
    <lineage>
        <taxon>Bacteria</taxon>
        <taxon>Pseudomonadati</taxon>
        <taxon>Pseudomonadota</taxon>
        <taxon>Betaproteobacteria</taxon>
        <taxon>Burkholderiales</taxon>
        <taxon>Oxalobacteraceae</taxon>
        <taxon>Undibacterium</taxon>
    </lineage>
</organism>
<gene>
    <name evidence="1" type="ORF">KDM92_01715</name>
</gene>
<reference evidence="1 2" key="1">
    <citation type="submission" date="2021-04" db="EMBL/GenBank/DDBJ databases">
        <title>novel species isolated from subtropical streams in China.</title>
        <authorList>
            <person name="Lu H."/>
        </authorList>
    </citation>
    <scope>NUCLEOTIDE SEQUENCE [LARGE SCALE GENOMIC DNA]</scope>
    <source>
        <strain evidence="1 2">BYS107W</strain>
    </source>
</reference>
<keyword evidence="2" id="KW-1185">Reference proteome</keyword>
<evidence type="ECO:0000313" key="2">
    <source>
        <dbReference type="Proteomes" id="UP000680158"/>
    </source>
</evidence>
<dbReference type="EMBL" id="JAGSPM010000001">
    <property type="protein sequence ID" value="MBR7745285.1"/>
    <property type="molecule type" value="Genomic_DNA"/>
</dbReference>
<accession>A0A941DBN4</accession>
<proteinExistence type="predicted"/>
<protein>
    <submittedName>
        <fullName evidence="1">Uncharacterized protein</fullName>
    </submittedName>
</protein>
<dbReference type="RefSeq" id="WP_212682732.1">
    <property type="nucleotide sequence ID" value="NZ_JAGSPM010000001.1"/>
</dbReference>